<dbReference type="InterPro" id="IPR029044">
    <property type="entry name" value="Nucleotide-diphossugar_trans"/>
</dbReference>
<evidence type="ECO:0000256" key="1">
    <source>
        <dbReference type="SAM" id="MobiDB-lite"/>
    </source>
</evidence>
<dbReference type="PANTHER" id="PTHR36529:SF1">
    <property type="entry name" value="GLYCOSYLTRANSFERASE"/>
    <property type="match status" value="1"/>
</dbReference>
<sequence length="228" mass="24533">MRKAPSARLLVFAKAPVPGRVFRRLAPALGAGDRVRLHMRLTAATLERLAGAGPWRTRLYAAPPAGAPFLRACARRHRIPLRPQHGRDLGERMRHTLEEALAGGGPAVLVGTDLPERGPESVAAAFRALAEGADAVLQPTEDGGYGLIGLARPLPELFRAIPWGTERVAAVSRERLRAAGAEWRELPATWDVDRPEDLARLDPALLRGLTPLAPQQGQPPEALDPTNG</sequence>
<dbReference type="SUPFAM" id="SSF53448">
    <property type="entry name" value="Nucleotide-diphospho-sugar transferases"/>
    <property type="match status" value="1"/>
</dbReference>
<feature type="region of interest" description="Disordered" evidence="1">
    <location>
        <begin position="207"/>
        <end position="228"/>
    </location>
</feature>
<gene>
    <name evidence="2" type="ORF">SAMN05661077_0850</name>
</gene>
<evidence type="ECO:0008006" key="4">
    <source>
        <dbReference type="Google" id="ProtNLM"/>
    </source>
</evidence>
<evidence type="ECO:0000313" key="2">
    <source>
        <dbReference type="EMBL" id="SCX96224.1"/>
    </source>
</evidence>
<proteinExistence type="predicted"/>
<dbReference type="NCBIfam" id="TIGR04282">
    <property type="entry name" value="glyco_like_cofC"/>
    <property type="match status" value="1"/>
</dbReference>
<reference evidence="3" key="1">
    <citation type="submission" date="2016-10" db="EMBL/GenBank/DDBJ databases">
        <authorList>
            <person name="Varghese N."/>
        </authorList>
    </citation>
    <scope>NUCLEOTIDE SEQUENCE [LARGE SCALE GENOMIC DNA]</scope>
    <source>
        <strain evidence="3">HL 19</strain>
    </source>
</reference>
<dbReference type="RefSeq" id="WP_054966631.1">
    <property type="nucleotide sequence ID" value="NZ_FMUN01000002.1"/>
</dbReference>
<dbReference type="Pfam" id="PF09837">
    <property type="entry name" value="DUF2064"/>
    <property type="match status" value="1"/>
</dbReference>
<dbReference type="PANTHER" id="PTHR36529">
    <property type="entry name" value="SLL1095 PROTEIN"/>
    <property type="match status" value="1"/>
</dbReference>
<accession>A0A0N8PMT6</accession>
<dbReference type="Proteomes" id="UP000183104">
    <property type="component" value="Unassembled WGS sequence"/>
</dbReference>
<dbReference type="PATRIC" id="fig|381306.5.peg.943"/>
<dbReference type="Gene3D" id="3.90.550.10">
    <property type="entry name" value="Spore Coat Polysaccharide Biosynthesis Protein SpsA, Chain A"/>
    <property type="match status" value="1"/>
</dbReference>
<protein>
    <recommendedName>
        <fullName evidence="4">Glycosyltransferase</fullName>
    </recommendedName>
</protein>
<organism evidence="2 3">
    <name type="scientific">Thiohalorhabdus denitrificans</name>
    <dbReference type="NCBI Taxonomy" id="381306"/>
    <lineage>
        <taxon>Bacteria</taxon>
        <taxon>Pseudomonadati</taxon>
        <taxon>Pseudomonadota</taxon>
        <taxon>Gammaproteobacteria</taxon>
        <taxon>Thiohalorhabdales</taxon>
        <taxon>Thiohalorhabdaceae</taxon>
        <taxon>Thiohalorhabdus</taxon>
    </lineage>
</organism>
<dbReference type="STRING" id="381306.AN478_10915"/>
<name>A0A0N8PMT6_9GAMM</name>
<dbReference type="EMBL" id="FMUN01000002">
    <property type="protein sequence ID" value="SCX96224.1"/>
    <property type="molecule type" value="Genomic_DNA"/>
</dbReference>
<dbReference type="InterPro" id="IPR018641">
    <property type="entry name" value="Trfase_1_rSAM/seldom-assoc"/>
</dbReference>
<dbReference type="AlphaFoldDB" id="A0A0N8PMT6"/>
<dbReference type="OrthoDB" id="9798250at2"/>
<keyword evidence="3" id="KW-1185">Reference proteome</keyword>
<evidence type="ECO:0000313" key="3">
    <source>
        <dbReference type="Proteomes" id="UP000183104"/>
    </source>
</evidence>